<feature type="domain" description="PH" evidence="9">
    <location>
        <begin position="149"/>
        <end position="259"/>
    </location>
</feature>
<dbReference type="EMBL" id="AKHW03006853">
    <property type="protein sequence ID" value="KYO18056.1"/>
    <property type="molecule type" value="Genomic_DNA"/>
</dbReference>
<dbReference type="eggNOG" id="KOG4269">
    <property type="taxonomic scope" value="Eukaryota"/>
</dbReference>
<name>A0A151M0R6_ALLMI</name>
<keyword evidence="5" id="KW-0472">Membrane</keyword>
<evidence type="ECO:0000256" key="8">
    <source>
        <dbReference type="ARBA" id="ARBA00042925"/>
    </source>
</evidence>
<evidence type="ECO:0000313" key="11">
    <source>
        <dbReference type="EMBL" id="KYO18056.1"/>
    </source>
</evidence>
<dbReference type="PROSITE" id="PS50238">
    <property type="entry name" value="RHOGAP"/>
    <property type="match status" value="1"/>
</dbReference>
<evidence type="ECO:0000256" key="2">
    <source>
        <dbReference type="ARBA" id="ARBA00004496"/>
    </source>
</evidence>
<accession>A0A151M0R6</accession>
<dbReference type="eggNOG" id="KOG1450">
    <property type="taxonomic scope" value="Eukaryota"/>
</dbReference>
<dbReference type="PANTHER" id="PTHR23176:SF108">
    <property type="entry name" value="RHO GTPASE-ACTIVATING PROTEIN 15"/>
    <property type="match status" value="1"/>
</dbReference>
<dbReference type="GO" id="GO:0016020">
    <property type="term" value="C:membrane"/>
    <property type="evidence" value="ECO:0007669"/>
    <property type="project" value="UniProtKB-SubCell"/>
</dbReference>
<evidence type="ECO:0000256" key="1">
    <source>
        <dbReference type="ARBA" id="ARBA00004170"/>
    </source>
</evidence>
<dbReference type="Gene3D" id="2.30.29.30">
    <property type="entry name" value="Pleckstrin-homology domain (PH domain)/Phosphotyrosine-binding domain (PTB)"/>
    <property type="match status" value="1"/>
</dbReference>
<dbReference type="SMART" id="SM00233">
    <property type="entry name" value="PH"/>
    <property type="match status" value="1"/>
</dbReference>
<dbReference type="FunFam" id="2.30.29.30:FF:000260">
    <property type="entry name" value="Rho GTPase activating protein 15"/>
    <property type="match status" value="1"/>
</dbReference>
<keyword evidence="4" id="KW-0963">Cytoplasm</keyword>
<dbReference type="GO" id="GO:0005737">
    <property type="term" value="C:cytoplasm"/>
    <property type="evidence" value="ECO:0007669"/>
    <property type="project" value="UniProtKB-SubCell"/>
</dbReference>
<sequence>MQRTWLYTSVRLQSYMISYYLVVKHCNAPTVAVTNHEVTSHLLSQDSGRIYINRKHFEDVHDSVNTITMQRSTTSDTSSEKLNPSHQSAGAVQMRIKNANSHHDRLSQSKSMILSENVKVTEPISRHRRNHSQHNLILTDIISSQEQTVVEKEGYLLKAKIADGGKKLRKNWSTSWIVLTAQKIEFYKESKQPALVSLKPGYKPECVDLCGAFIEWTTEKSSRKNVFQITTVSGNEFLLQSDIDFIILDWFHAIKNAIDRLPKEQRCTSRNLELKLRRSSSSELLSTFDTESKEPKTEHRKSLIFRLNYSTSDTTDRNRVKSRLKKFISRRPSLKTLQEKGLIKDQVFGSSLELVCAHENSTVPRFVRLCIGAVEKRGLDVDGIYRVSGNLATIQKLRFVVNQEEKLNLDDSQWEDIHVVTGALKMFFRELPEPLFPYSFFEQFVEAIKNQNNTIRVKAIKGLVKKLPKPNHDTMKILFEHLNKIAAKESVNLMSTQSLGIVFGPTLLRPEKETGNMAVHMLYQNQIVELMLSEYSKIFSSEED</sequence>
<evidence type="ECO:0000259" key="10">
    <source>
        <dbReference type="PROSITE" id="PS50238"/>
    </source>
</evidence>
<dbReference type="InterPro" id="IPR008936">
    <property type="entry name" value="Rho_GTPase_activation_prot"/>
</dbReference>
<evidence type="ECO:0000313" key="12">
    <source>
        <dbReference type="Proteomes" id="UP000050525"/>
    </source>
</evidence>
<evidence type="ECO:0000256" key="5">
    <source>
        <dbReference type="ARBA" id="ARBA00023136"/>
    </source>
</evidence>
<comment type="caution">
    <text evidence="11">The sequence shown here is derived from an EMBL/GenBank/DDBJ whole genome shotgun (WGS) entry which is preliminary data.</text>
</comment>
<evidence type="ECO:0000256" key="4">
    <source>
        <dbReference type="ARBA" id="ARBA00022490"/>
    </source>
</evidence>
<gene>
    <name evidence="11" type="primary">ARHGAP15</name>
    <name evidence="11" type="ORF">Y1Q_0011654</name>
</gene>
<feature type="domain" description="Rho-GAP" evidence="10">
    <location>
        <begin position="350"/>
        <end position="539"/>
    </location>
</feature>
<evidence type="ECO:0000256" key="6">
    <source>
        <dbReference type="ARBA" id="ARBA00040777"/>
    </source>
</evidence>
<dbReference type="Pfam" id="PF00169">
    <property type="entry name" value="PH"/>
    <property type="match status" value="1"/>
</dbReference>
<dbReference type="InterPro" id="IPR011993">
    <property type="entry name" value="PH-like_dom_sf"/>
</dbReference>
<reference evidence="11 12" key="1">
    <citation type="journal article" date="2012" name="Genome Biol.">
        <title>Sequencing three crocodilian genomes to illuminate the evolution of archosaurs and amniotes.</title>
        <authorList>
            <person name="St John J.A."/>
            <person name="Braun E.L."/>
            <person name="Isberg S.R."/>
            <person name="Miles L.G."/>
            <person name="Chong A.Y."/>
            <person name="Gongora J."/>
            <person name="Dalzell P."/>
            <person name="Moran C."/>
            <person name="Bed'hom B."/>
            <person name="Abzhanov A."/>
            <person name="Burgess S.C."/>
            <person name="Cooksey A.M."/>
            <person name="Castoe T.A."/>
            <person name="Crawford N.G."/>
            <person name="Densmore L.D."/>
            <person name="Drew J.C."/>
            <person name="Edwards S.V."/>
            <person name="Faircloth B.C."/>
            <person name="Fujita M.K."/>
            <person name="Greenwold M.J."/>
            <person name="Hoffmann F.G."/>
            <person name="Howard J.M."/>
            <person name="Iguchi T."/>
            <person name="Janes D.E."/>
            <person name="Khan S.Y."/>
            <person name="Kohno S."/>
            <person name="de Koning A.J."/>
            <person name="Lance S.L."/>
            <person name="McCarthy F.M."/>
            <person name="McCormack J.E."/>
            <person name="Merchant M.E."/>
            <person name="Peterson D.G."/>
            <person name="Pollock D.D."/>
            <person name="Pourmand N."/>
            <person name="Raney B.J."/>
            <person name="Roessler K.A."/>
            <person name="Sanford J.R."/>
            <person name="Sawyer R.H."/>
            <person name="Schmidt C.J."/>
            <person name="Triplett E.W."/>
            <person name="Tuberville T.D."/>
            <person name="Venegas-Anaya M."/>
            <person name="Howard J.T."/>
            <person name="Jarvis E.D."/>
            <person name="Guillette L.J.Jr."/>
            <person name="Glenn T.C."/>
            <person name="Green R.E."/>
            <person name="Ray D.A."/>
        </authorList>
    </citation>
    <scope>NUCLEOTIDE SEQUENCE [LARGE SCALE GENOMIC DNA]</scope>
    <source>
        <strain evidence="11">KSC_2009_1</strain>
    </source>
</reference>
<protein>
    <recommendedName>
        <fullName evidence="6">Rho GTPase-activating protein 15</fullName>
    </recommendedName>
    <alternativeName>
        <fullName evidence="7">ArhGAP15</fullName>
    </alternativeName>
    <alternativeName>
        <fullName evidence="8">Rho-type GTPase-activating protein 15</fullName>
    </alternativeName>
</protein>
<evidence type="ECO:0000256" key="3">
    <source>
        <dbReference type="ARBA" id="ARBA00022468"/>
    </source>
</evidence>
<dbReference type="SUPFAM" id="SSF50729">
    <property type="entry name" value="PH domain-like"/>
    <property type="match status" value="1"/>
</dbReference>
<dbReference type="CDD" id="cd04403">
    <property type="entry name" value="RhoGAP_ARHGAP27_15_12_9"/>
    <property type="match status" value="1"/>
</dbReference>
<keyword evidence="12" id="KW-1185">Reference proteome</keyword>
<dbReference type="Gene3D" id="1.10.555.10">
    <property type="entry name" value="Rho GTPase activation protein"/>
    <property type="match status" value="1"/>
</dbReference>
<dbReference type="AlphaFoldDB" id="A0A151M0R6"/>
<dbReference type="Pfam" id="PF00620">
    <property type="entry name" value="RhoGAP"/>
    <property type="match status" value="1"/>
</dbReference>
<dbReference type="GO" id="GO:0005096">
    <property type="term" value="F:GTPase activator activity"/>
    <property type="evidence" value="ECO:0007669"/>
    <property type="project" value="UniProtKB-KW"/>
</dbReference>
<dbReference type="STRING" id="8496.A0A151M0R6"/>
<organism evidence="11 12">
    <name type="scientific">Alligator mississippiensis</name>
    <name type="common">American alligator</name>
    <dbReference type="NCBI Taxonomy" id="8496"/>
    <lineage>
        <taxon>Eukaryota</taxon>
        <taxon>Metazoa</taxon>
        <taxon>Chordata</taxon>
        <taxon>Craniata</taxon>
        <taxon>Vertebrata</taxon>
        <taxon>Euteleostomi</taxon>
        <taxon>Archelosauria</taxon>
        <taxon>Archosauria</taxon>
        <taxon>Crocodylia</taxon>
        <taxon>Alligatoridae</taxon>
        <taxon>Alligatorinae</taxon>
        <taxon>Alligator</taxon>
    </lineage>
</organism>
<dbReference type="InterPro" id="IPR050729">
    <property type="entry name" value="Rho-GAP"/>
</dbReference>
<dbReference type="InterPro" id="IPR001849">
    <property type="entry name" value="PH_domain"/>
</dbReference>
<evidence type="ECO:0000259" key="9">
    <source>
        <dbReference type="PROSITE" id="PS50003"/>
    </source>
</evidence>
<dbReference type="PANTHER" id="PTHR23176">
    <property type="entry name" value="RHO/RAC/CDC GTPASE-ACTIVATING PROTEIN"/>
    <property type="match status" value="1"/>
</dbReference>
<keyword evidence="3" id="KW-0343">GTPase activation</keyword>
<dbReference type="PROSITE" id="PS50003">
    <property type="entry name" value="PH_DOMAIN"/>
    <property type="match status" value="1"/>
</dbReference>
<comment type="subcellular location">
    <subcellularLocation>
        <location evidence="2">Cytoplasm</location>
    </subcellularLocation>
    <subcellularLocation>
        <location evidence="1">Membrane</location>
        <topology evidence="1">Peripheral membrane protein</topology>
    </subcellularLocation>
</comment>
<dbReference type="SMART" id="SM00324">
    <property type="entry name" value="RhoGAP"/>
    <property type="match status" value="1"/>
</dbReference>
<dbReference type="FunFam" id="1.10.555.10:FF:000003">
    <property type="entry name" value="Putative rho GTPase-activating protein 12"/>
    <property type="match status" value="1"/>
</dbReference>
<proteinExistence type="predicted"/>
<dbReference type="GO" id="GO:0007165">
    <property type="term" value="P:signal transduction"/>
    <property type="evidence" value="ECO:0007669"/>
    <property type="project" value="InterPro"/>
</dbReference>
<dbReference type="SUPFAM" id="SSF48350">
    <property type="entry name" value="GTPase activation domain, GAP"/>
    <property type="match status" value="1"/>
</dbReference>
<dbReference type="Proteomes" id="UP000050525">
    <property type="component" value="Unassembled WGS sequence"/>
</dbReference>
<dbReference type="CDD" id="cd13233">
    <property type="entry name" value="PH_ARHGAP9-like"/>
    <property type="match status" value="1"/>
</dbReference>
<dbReference type="InterPro" id="IPR000198">
    <property type="entry name" value="RhoGAP_dom"/>
</dbReference>
<evidence type="ECO:0000256" key="7">
    <source>
        <dbReference type="ARBA" id="ARBA00042482"/>
    </source>
</evidence>